<dbReference type="PANTHER" id="PTHR45632:SF3">
    <property type="entry name" value="KELCH-LIKE PROTEIN 32"/>
    <property type="match status" value="1"/>
</dbReference>
<evidence type="ECO:0000259" key="3">
    <source>
        <dbReference type="PROSITE" id="PS50097"/>
    </source>
</evidence>
<dbReference type="Gene3D" id="2.120.10.80">
    <property type="entry name" value="Kelch-type beta propeller"/>
    <property type="match status" value="1"/>
</dbReference>
<dbReference type="Gene3D" id="1.25.40.420">
    <property type="match status" value="1"/>
</dbReference>
<evidence type="ECO:0000256" key="2">
    <source>
        <dbReference type="ARBA" id="ARBA00022737"/>
    </source>
</evidence>
<dbReference type="InterPro" id="IPR000210">
    <property type="entry name" value="BTB/POZ_dom"/>
</dbReference>
<dbReference type="Proteomes" id="UP001634394">
    <property type="component" value="Unassembled WGS sequence"/>
</dbReference>
<name>A0ABD3X2W4_SINWO</name>
<evidence type="ECO:0000313" key="5">
    <source>
        <dbReference type="Proteomes" id="UP001634394"/>
    </source>
</evidence>
<keyword evidence="5" id="KW-1185">Reference proteome</keyword>
<dbReference type="InterPro" id="IPR017096">
    <property type="entry name" value="BTB-kelch_protein"/>
</dbReference>
<accession>A0ABD3X2W4</accession>
<dbReference type="EMBL" id="JBJQND010000004">
    <property type="protein sequence ID" value="KAL3879178.1"/>
    <property type="molecule type" value="Genomic_DNA"/>
</dbReference>
<dbReference type="Pfam" id="PF00651">
    <property type="entry name" value="BTB"/>
    <property type="match status" value="1"/>
</dbReference>
<organism evidence="4 5">
    <name type="scientific">Sinanodonta woodiana</name>
    <name type="common">Chinese pond mussel</name>
    <name type="synonym">Anodonta woodiana</name>
    <dbReference type="NCBI Taxonomy" id="1069815"/>
    <lineage>
        <taxon>Eukaryota</taxon>
        <taxon>Metazoa</taxon>
        <taxon>Spiralia</taxon>
        <taxon>Lophotrochozoa</taxon>
        <taxon>Mollusca</taxon>
        <taxon>Bivalvia</taxon>
        <taxon>Autobranchia</taxon>
        <taxon>Heteroconchia</taxon>
        <taxon>Palaeoheterodonta</taxon>
        <taxon>Unionida</taxon>
        <taxon>Unionoidea</taxon>
        <taxon>Unionidae</taxon>
        <taxon>Unioninae</taxon>
        <taxon>Sinanodonta</taxon>
    </lineage>
</organism>
<dbReference type="InterPro" id="IPR015915">
    <property type="entry name" value="Kelch-typ_b-propeller"/>
</dbReference>
<keyword evidence="1" id="KW-0880">Kelch repeat</keyword>
<reference evidence="4 5" key="1">
    <citation type="submission" date="2024-11" db="EMBL/GenBank/DDBJ databases">
        <title>Chromosome-level genome assembly of the freshwater bivalve Anodonta woodiana.</title>
        <authorList>
            <person name="Chen X."/>
        </authorList>
    </citation>
    <scope>NUCLEOTIDE SEQUENCE [LARGE SCALE GENOMIC DNA]</scope>
    <source>
        <strain evidence="4">MN2024</strain>
        <tissue evidence="4">Gills</tissue>
    </source>
</reference>
<dbReference type="Gene3D" id="3.30.710.10">
    <property type="entry name" value="Potassium Channel Kv1.1, Chain A"/>
    <property type="match status" value="1"/>
</dbReference>
<dbReference type="InterPro" id="IPR011705">
    <property type="entry name" value="BACK"/>
</dbReference>
<dbReference type="PROSITE" id="PS50097">
    <property type="entry name" value="BTB"/>
    <property type="match status" value="1"/>
</dbReference>
<feature type="non-terminal residue" evidence="4">
    <location>
        <position position="505"/>
    </location>
</feature>
<dbReference type="SMART" id="SM00612">
    <property type="entry name" value="Kelch"/>
    <property type="match status" value="1"/>
</dbReference>
<proteinExistence type="predicted"/>
<sequence>MLQVFESIPSRWHRLQLQFLFSDVTLNTNGYKINNFGDWMLERLFTFYEEEELTDFKIKVDERIFKVHKLVMACSSDYFRAMLSHDVKETRHDLAEMKGLTARGTEPLIKYAYSGKLSLTQDNVVDVVTGAMFLLMNAALDLCIKYMLETLNFENSETYLNIGEMYDISCIKEHYNRYLLDNFLNFAETRTFLNLDAETLAVYLSDDTLQTTSEAALLHHVLRWYNYDQTNREHCVYDVLDKVKMTIDGWPTVHFARKTEPFISNPQCRELVQFAVNFMQNADCRYLIDSHRTRVRFTRKTLVQFGGVAQYNSELDQVRTPLLTEQDCFGWSENHFFHLDRKCWVRLVCNADTWIRSHSAMIQFNSDFALLIGGYVYEVNSNTGGLIHTVKDVKIFSTQGNPCIWDIKPLQHERARHTAVYLSGCIYVVGGKDNQQSLSSVEMLQCDKVQWTYVRQLPNTLYDHAATVCNNKMYIAGGVFRMDVVTTLWCYTSDDKWKKKKSLIS</sequence>
<evidence type="ECO:0000256" key="1">
    <source>
        <dbReference type="ARBA" id="ARBA00022441"/>
    </source>
</evidence>
<dbReference type="AlphaFoldDB" id="A0ABD3X2W4"/>
<evidence type="ECO:0000313" key="4">
    <source>
        <dbReference type="EMBL" id="KAL3879178.1"/>
    </source>
</evidence>
<keyword evidence="2" id="KW-0677">Repeat</keyword>
<gene>
    <name evidence="4" type="ORF">ACJMK2_031487</name>
</gene>
<dbReference type="InterPro" id="IPR006652">
    <property type="entry name" value="Kelch_1"/>
</dbReference>
<feature type="domain" description="BTB" evidence="3">
    <location>
        <begin position="54"/>
        <end position="121"/>
    </location>
</feature>
<dbReference type="SUPFAM" id="SSF117281">
    <property type="entry name" value="Kelch motif"/>
    <property type="match status" value="1"/>
</dbReference>
<dbReference type="Pfam" id="PF07707">
    <property type="entry name" value="BACK"/>
    <property type="match status" value="1"/>
</dbReference>
<dbReference type="SUPFAM" id="SSF54695">
    <property type="entry name" value="POZ domain"/>
    <property type="match status" value="1"/>
</dbReference>
<protein>
    <recommendedName>
        <fullName evidence="3">BTB domain-containing protein</fullName>
    </recommendedName>
</protein>
<dbReference type="PANTHER" id="PTHR45632">
    <property type="entry name" value="LD33804P"/>
    <property type="match status" value="1"/>
</dbReference>
<dbReference type="InterPro" id="IPR011333">
    <property type="entry name" value="SKP1/BTB/POZ_sf"/>
</dbReference>
<dbReference type="SMART" id="SM00225">
    <property type="entry name" value="BTB"/>
    <property type="match status" value="1"/>
</dbReference>
<dbReference type="Pfam" id="PF01344">
    <property type="entry name" value="Kelch_1"/>
    <property type="match status" value="2"/>
</dbReference>
<dbReference type="PIRSF" id="PIRSF037037">
    <property type="entry name" value="Kelch-like_protein_gigaxonin"/>
    <property type="match status" value="1"/>
</dbReference>
<dbReference type="SMART" id="SM00875">
    <property type="entry name" value="BACK"/>
    <property type="match status" value="1"/>
</dbReference>
<comment type="caution">
    <text evidence="4">The sequence shown here is derived from an EMBL/GenBank/DDBJ whole genome shotgun (WGS) entry which is preliminary data.</text>
</comment>